<sequence length="21" mass="2331">MTLLKSPNDQVRCDLLSQVVA</sequence>
<name>A0A232EJQ0_9HYME</name>
<gene>
    <name evidence="1" type="ORF">TSAR_002145</name>
</gene>
<protein>
    <submittedName>
        <fullName evidence="1">Uncharacterized protein</fullName>
    </submittedName>
</protein>
<evidence type="ECO:0000313" key="2">
    <source>
        <dbReference type="Proteomes" id="UP000215335"/>
    </source>
</evidence>
<accession>A0A232EJQ0</accession>
<dbReference type="AlphaFoldDB" id="A0A232EJQ0"/>
<organism evidence="1 2">
    <name type="scientific">Trichomalopsis sarcophagae</name>
    <dbReference type="NCBI Taxonomy" id="543379"/>
    <lineage>
        <taxon>Eukaryota</taxon>
        <taxon>Metazoa</taxon>
        <taxon>Ecdysozoa</taxon>
        <taxon>Arthropoda</taxon>
        <taxon>Hexapoda</taxon>
        <taxon>Insecta</taxon>
        <taxon>Pterygota</taxon>
        <taxon>Neoptera</taxon>
        <taxon>Endopterygota</taxon>
        <taxon>Hymenoptera</taxon>
        <taxon>Apocrita</taxon>
        <taxon>Proctotrupomorpha</taxon>
        <taxon>Chalcidoidea</taxon>
        <taxon>Pteromalidae</taxon>
        <taxon>Pteromalinae</taxon>
        <taxon>Trichomalopsis</taxon>
    </lineage>
</organism>
<dbReference type="Proteomes" id="UP000215335">
    <property type="component" value="Unassembled WGS sequence"/>
</dbReference>
<reference evidence="1 2" key="1">
    <citation type="journal article" date="2017" name="Curr. Biol.">
        <title>The Evolution of Venom by Co-option of Single-Copy Genes.</title>
        <authorList>
            <person name="Martinson E.O."/>
            <person name="Mrinalini"/>
            <person name="Kelkar Y.D."/>
            <person name="Chang C.H."/>
            <person name="Werren J.H."/>
        </authorList>
    </citation>
    <scope>NUCLEOTIDE SEQUENCE [LARGE SCALE GENOMIC DNA]</scope>
    <source>
        <strain evidence="1 2">Alberta</strain>
        <tissue evidence="1">Whole body</tissue>
    </source>
</reference>
<proteinExistence type="predicted"/>
<comment type="caution">
    <text evidence="1">The sequence shown here is derived from an EMBL/GenBank/DDBJ whole genome shotgun (WGS) entry which is preliminary data.</text>
</comment>
<dbReference type="EMBL" id="NNAY01003957">
    <property type="protein sequence ID" value="OXU18586.1"/>
    <property type="molecule type" value="Genomic_DNA"/>
</dbReference>
<keyword evidence="2" id="KW-1185">Reference proteome</keyword>
<evidence type="ECO:0000313" key="1">
    <source>
        <dbReference type="EMBL" id="OXU18586.1"/>
    </source>
</evidence>